<dbReference type="InterPro" id="IPR001926">
    <property type="entry name" value="TrpB-like_PALP"/>
</dbReference>
<evidence type="ECO:0000256" key="2">
    <source>
        <dbReference type="ARBA" id="ARBA00022898"/>
    </source>
</evidence>
<evidence type="ECO:0000259" key="4">
    <source>
        <dbReference type="Pfam" id="PF00291"/>
    </source>
</evidence>
<keyword evidence="6" id="KW-1185">Reference proteome</keyword>
<dbReference type="InterPro" id="IPR036052">
    <property type="entry name" value="TrpB-like_PALP_sf"/>
</dbReference>
<gene>
    <name evidence="5" type="ORF">HUT08_09740</name>
</gene>
<dbReference type="NCBIfam" id="NF006094">
    <property type="entry name" value="PRK08246.1"/>
    <property type="match status" value="1"/>
</dbReference>
<dbReference type="GO" id="GO:0030170">
    <property type="term" value="F:pyridoxal phosphate binding"/>
    <property type="evidence" value="ECO:0007669"/>
    <property type="project" value="InterPro"/>
</dbReference>
<dbReference type="Pfam" id="PF00291">
    <property type="entry name" value="PALP"/>
    <property type="match status" value="1"/>
</dbReference>
<evidence type="ECO:0000313" key="5">
    <source>
        <dbReference type="EMBL" id="QKW49788.1"/>
    </source>
</evidence>
<reference evidence="5 6" key="1">
    <citation type="submission" date="2020-06" db="EMBL/GenBank/DDBJ databases">
        <title>Genome mining for natural products.</title>
        <authorList>
            <person name="Zhang B."/>
            <person name="Shi J."/>
            <person name="Ge H."/>
        </authorList>
    </citation>
    <scope>NUCLEOTIDE SEQUENCE [LARGE SCALE GENOMIC DNA]</scope>
    <source>
        <strain evidence="5 6">NA00687</strain>
    </source>
</reference>
<dbReference type="GO" id="GO:0003941">
    <property type="term" value="F:L-serine ammonia-lyase activity"/>
    <property type="evidence" value="ECO:0007669"/>
    <property type="project" value="TreeGrafter"/>
</dbReference>
<accession>A0A7H8N7G4</accession>
<name>A0A7H8N7G4_9ACTN</name>
<dbReference type="PROSITE" id="PS00165">
    <property type="entry name" value="DEHYDRATASE_SER_THR"/>
    <property type="match status" value="1"/>
</dbReference>
<dbReference type="Gene3D" id="3.40.50.1100">
    <property type="match status" value="2"/>
</dbReference>
<dbReference type="GO" id="GO:0004794">
    <property type="term" value="F:threonine deaminase activity"/>
    <property type="evidence" value="ECO:0007669"/>
    <property type="project" value="TreeGrafter"/>
</dbReference>
<comment type="cofactor">
    <cofactor evidence="1">
        <name>pyridoxal 5'-phosphate</name>
        <dbReference type="ChEBI" id="CHEBI:597326"/>
    </cofactor>
</comment>
<dbReference type="EMBL" id="CP054929">
    <property type="protein sequence ID" value="QKW49788.1"/>
    <property type="molecule type" value="Genomic_DNA"/>
</dbReference>
<sequence length="312" mass="31685">MTAIVTYEDVQAAAERIAGHTRPVAVARADTDVWFALEYLQHTGSFKARGAANFVAAHALAGTMPEAGVVIASGGNAGLAIAWAAARHGVPATVFTPATSPAVKVDRIRALGADTRLVGTEYDQALAASREHAAATGALLSHAYDHPLVAAGAGTLFEEIHRARPGLDTVLVACGGGGLFAGVAAAAHARGVRVVAVEPVGCPTLHAAIEAGEPVEVGVDSIAADALGARFVTPAALHWARECDASVLLVPDAAITAARRALWEERRIVVENAAAAGYAALHSGAYQPAPGERVCAVLCGANTDPADLVARA</sequence>
<dbReference type="PANTHER" id="PTHR48078">
    <property type="entry name" value="THREONINE DEHYDRATASE, MITOCHONDRIAL-RELATED"/>
    <property type="match status" value="1"/>
</dbReference>
<proteinExistence type="predicted"/>
<dbReference type="PANTHER" id="PTHR48078:SF6">
    <property type="entry name" value="L-THREONINE DEHYDRATASE CATABOLIC TDCB"/>
    <property type="match status" value="1"/>
</dbReference>
<dbReference type="RefSeq" id="WP_176161523.1">
    <property type="nucleotide sequence ID" value="NZ_CP054929.1"/>
</dbReference>
<protein>
    <submittedName>
        <fullName evidence="5">Serine/threonine dehydratase</fullName>
    </submittedName>
</protein>
<feature type="domain" description="Tryptophan synthase beta chain-like PALP" evidence="4">
    <location>
        <begin position="28"/>
        <end position="300"/>
    </location>
</feature>
<keyword evidence="3" id="KW-0456">Lyase</keyword>
<organism evidence="5 6">
    <name type="scientific">Streptomyces buecherae</name>
    <dbReference type="NCBI Taxonomy" id="2763006"/>
    <lineage>
        <taxon>Bacteria</taxon>
        <taxon>Bacillati</taxon>
        <taxon>Actinomycetota</taxon>
        <taxon>Actinomycetes</taxon>
        <taxon>Kitasatosporales</taxon>
        <taxon>Streptomycetaceae</taxon>
        <taxon>Streptomyces</taxon>
    </lineage>
</organism>
<dbReference type="InterPro" id="IPR000634">
    <property type="entry name" value="Ser/Thr_deHydtase_PyrdxlP-BS"/>
</dbReference>
<evidence type="ECO:0000313" key="6">
    <source>
        <dbReference type="Proteomes" id="UP000509303"/>
    </source>
</evidence>
<dbReference type="GO" id="GO:0009097">
    <property type="term" value="P:isoleucine biosynthetic process"/>
    <property type="evidence" value="ECO:0007669"/>
    <property type="project" value="TreeGrafter"/>
</dbReference>
<dbReference type="AlphaFoldDB" id="A0A7H8N7G4"/>
<dbReference type="GO" id="GO:0006565">
    <property type="term" value="P:L-serine catabolic process"/>
    <property type="evidence" value="ECO:0007669"/>
    <property type="project" value="TreeGrafter"/>
</dbReference>
<evidence type="ECO:0000256" key="3">
    <source>
        <dbReference type="ARBA" id="ARBA00023239"/>
    </source>
</evidence>
<dbReference type="SUPFAM" id="SSF53686">
    <property type="entry name" value="Tryptophan synthase beta subunit-like PLP-dependent enzymes"/>
    <property type="match status" value="1"/>
</dbReference>
<dbReference type="GO" id="GO:0006567">
    <property type="term" value="P:L-threonine catabolic process"/>
    <property type="evidence" value="ECO:0007669"/>
    <property type="project" value="TreeGrafter"/>
</dbReference>
<keyword evidence="2" id="KW-0663">Pyridoxal phosphate</keyword>
<evidence type="ECO:0000256" key="1">
    <source>
        <dbReference type="ARBA" id="ARBA00001933"/>
    </source>
</evidence>
<dbReference type="Proteomes" id="UP000509303">
    <property type="component" value="Chromosome"/>
</dbReference>
<dbReference type="InterPro" id="IPR050147">
    <property type="entry name" value="Ser/Thr_Dehydratase"/>
</dbReference>